<dbReference type="RefSeq" id="WP_015725913.1">
    <property type="nucleotide sequence ID" value="NC_014972.1"/>
</dbReference>
<evidence type="ECO:0000313" key="1">
    <source>
        <dbReference type="EMBL" id="ADW19389.1"/>
    </source>
</evidence>
<evidence type="ECO:0000313" key="2">
    <source>
        <dbReference type="Proteomes" id="UP000006365"/>
    </source>
</evidence>
<accession>A0A7U4DQQ6</accession>
<reference evidence="1 2" key="1">
    <citation type="journal article" date="2011" name="Stand. Genomic Sci.">
        <title>Complete genome sequence of Desulfobulbus propionicus type strain (1pr3).</title>
        <authorList>
            <person name="Pagani I."/>
            <person name="Lapidus A."/>
            <person name="Nolan M."/>
            <person name="Lucas S."/>
            <person name="Hammon N."/>
            <person name="Deshpande S."/>
            <person name="Cheng J.F."/>
            <person name="Chertkov O."/>
            <person name="Davenport K."/>
            <person name="Tapia R."/>
            <person name="Han C."/>
            <person name="Goodwin L."/>
            <person name="Pitluck S."/>
            <person name="Liolios K."/>
            <person name="Mavromatis K."/>
            <person name="Ivanova N."/>
            <person name="Mikhailova N."/>
            <person name="Pati A."/>
            <person name="Chen A."/>
            <person name="Palaniappan K."/>
            <person name="Land M."/>
            <person name="Hauser L."/>
            <person name="Chang Y.J."/>
            <person name="Jeffries C.D."/>
            <person name="Detter J.C."/>
            <person name="Brambilla E."/>
            <person name="Kannan K.P."/>
            <person name="Djao O.D."/>
            <person name="Rohde M."/>
            <person name="Pukall R."/>
            <person name="Spring S."/>
            <person name="Goker M."/>
            <person name="Sikorski J."/>
            <person name="Woyke T."/>
            <person name="Bristow J."/>
            <person name="Eisen J.A."/>
            <person name="Markowitz V."/>
            <person name="Hugenholtz P."/>
            <person name="Kyrpides N.C."/>
            <person name="Klenk H.P."/>
        </authorList>
    </citation>
    <scope>NUCLEOTIDE SEQUENCE [LARGE SCALE GENOMIC DNA]</scope>
    <source>
        <strain evidence="2">ATCC 33891 / DSM 2032 / 1pr3</strain>
    </source>
</reference>
<organism evidence="1 2">
    <name type="scientific">Desulfobulbus propionicus (strain ATCC 33891 / DSM 2032 / VKM B-1956 / 1pr3)</name>
    <dbReference type="NCBI Taxonomy" id="577650"/>
    <lineage>
        <taxon>Bacteria</taxon>
        <taxon>Pseudomonadati</taxon>
        <taxon>Thermodesulfobacteriota</taxon>
        <taxon>Desulfobulbia</taxon>
        <taxon>Desulfobulbales</taxon>
        <taxon>Desulfobulbaceae</taxon>
        <taxon>Desulfobulbus</taxon>
    </lineage>
</organism>
<protein>
    <recommendedName>
        <fullName evidence="3">Phage tail protein</fullName>
    </recommendedName>
</protein>
<dbReference type="AlphaFoldDB" id="A0A7U4DQQ6"/>
<dbReference type="EMBL" id="CP002364">
    <property type="protein sequence ID" value="ADW19389.1"/>
    <property type="molecule type" value="Genomic_DNA"/>
</dbReference>
<dbReference type="Proteomes" id="UP000006365">
    <property type="component" value="Chromosome"/>
</dbReference>
<sequence length="571" mass="63627">MSDSTETTPHYGTRLQHWLPTHWRVRDTSGDLDALLSVYGELLDALHATVVQRMDDSFPDADHGRRCQDWLVPYFAQLLDVQLVSPDAEGRRAEVGQAVAWRQRKGTRVSIEQIAEEVGQFEVEIQEGWKRLAMTPRIDRSLLPATAYGEEPLAGAATPGLRARHPGLPAVTPDMRFCSRAVQCAANNPAASETSFPGETAPIAWRQLHRHGLPCAPDSYQDVSRRTVDMRTPTSRRGLHHPRRMLLHVPPPEGFFRRLHQTVQWTALEPLVTEALDTAATTAWRTGETIECVHPELNIAFTIGQTEWNGTPWPLIGLRGLTDGPLRVRGVATLDTPALYRFDNLWLDNRVEINHGAVQLRGCAVRQLRVSTAEREVPVVDAYSCLFKKIEAARGLVRLEYVTVLDTLLAECLQASDSILVPELRKDRIDTDVPAAGCIRFSRLFHLPEKPIPSDPFDPLEPLIDNDPLWRAQHKRSLLRCFNDTCTADAPLFWEATFGAPGCGVLHPDCSPAIQTGAEDGGEMGAYHELRYVLRRQAVLEKLHEFLPVGMEAVLITDPSLACAPPKATTT</sequence>
<proteinExistence type="predicted"/>
<dbReference type="InterPro" id="IPR006521">
    <property type="entry name" value="Tail_protein_I"/>
</dbReference>
<dbReference type="Pfam" id="PF09684">
    <property type="entry name" value="Tail_P2_I"/>
    <property type="match status" value="1"/>
</dbReference>
<dbReference type="KEGG" id="dpr:Despr_3262"/>
<gene>
    <name evidence="1" type="ordered locus">Despr_3262</name>
</gene>
<evidence type="ECO:0008006" key="3">
    <source>
        <dbReference type="Google" id="ProtNLM"/>
    </source>
</evidence>
<keyword evidence="2" id="KW-1185">Reference proteome</keyword>
<name>A0A7U4DQQ6_DESPD</name>